<dbReference type="AlphaFoldDB" id="A0A2G5I8J1"/>
<dbReference type="InterPro" id="IPR024316">
    <property type="entry name" value="APQ12"/>
</dbReference>
<evidence type="ECO:0000313" key="5">
    <source>
        <dbReference type="Proteomes" id="UP001302367"/>
    </source>
</evidence>
<feature type="transmembrane region" description="Helical" evidence="1">
    <location>
        <begin position="97"/>
        <end position="119"/>
    </location>
</feature>
<keyword evidence="1" id="KW-1133">Transmembrane helix</keyword>
<gene>
    <name evidence="2" type="ORF">CB0940_00247</name>
    <name evidence="3" type="ORF">RHO25_000258</name>
</gene>
<keyword evidence="5" id="KW-1185">Reference proteome</keyword>
<dbReference type="EMBL" id="CP134184">
    <property type="protein sequence ID" value="WPA95655.1"/>
    <property type="molecule type" value="Genomic_DNA"/>
</dbReference>
<organism evidence="2 4">
    <name type="scientific">Cercospora beticola</name>
    <name type="common">Sugarbeet leaf spot fungus</name>
    <dbReference type="NCBI Taxonomy" id="122368"/>
    <lineage>
        <taxon>Eukaryota</taxon>
        <taxon>Fungi</taxon>
        <taxon>Dikarya</taxon>
        <taxon>Ascomycota</taxon>
        <taxon>Pezizomycotina</taxon>
        <taxon>Dothideomycetes</taxon>
        <taxon>Dothideomycetidae</taxon>
        <taxon>Mycosphaerellales</taxon>
        <taxon>Mycosphaerellaceae</taxon>
        <taxon>Cercospora</taxon>
    </lineage>
</organism>
<evidence type="ECO:0000313" key="2">
    <source>
        <dbReference type="EMBL" id="PIB01052.1"/>
    </source>
</evidence>
<accession>A0A2G5I8J1</accession>
<name>A0A2G5I8J1_CERBT</name>
<dbReference type="Proteomes" id="UP001302367">
    <property type="component" value="Chromosome 1"/>
</dbReference>
<sequence length="171" mass="19641">MENVQDWANYLYEQHGHNLPEGLRQQIPVFASNPTYWSYIRSLFFYFNQATSLFRPVLNAAIDSVSTKPDLATVALLLVIIFISLKILNMVVGTVLWWFRFIKGVVFYGGLMGLALWVYTRGPAGVAEDLGYWWGVWKGEYAHWSEQERVARIMREQGIPAGGGRGRANWY</sequence>
<evidence type="ECO:0000256" key="1">
    <source>
        <dbReference type="SAM" id="Phobius"/>
    </source>
</evidence>
<proteinExistence type="predicted"/>
<reference evidence="2 4" key="1">
    <citation type="submission" date="2015-10" db="EMBL/GenBank/DDBJ databases">
        <title>The cercosporin biosynthetic gene cluster was horizontally transferred to several fungal lineages and shown to be expanded in Cercospora beticola based on microsynteny with recipient genomes.</title>
        <authorList>
            <person name="De Jonge R."/>
            <person name="Ebert M.K."/>
            <person name="Suttle J.C."/>
            <person name="Jurick Ii W.M."/>
            <person name="Secor G.A."/>
            <person name="Thomma B.P."/>
            <person name="Van De Peer Y."/>
            <person name="Bolton M.D."/>
        </authorList>
    </citation>
    <scope>NUCLEOTIDE SEQUENCE [LARGE SCALE GENOMIC DNA]</scope>
    <source>
        <strain evidence="2 4">09-40</strain>
    </source>
</reference>
<dbReference type="OrthoDB" id="3559694at2759"/>
<feature type="transmembrane region" description="Helical" evidence="1">
    <location>
        <begin position="71"/>
        <end position="91"/>
    </location>
</feature>
<dbReference type="Proteomes" id="UP000230605">
    <property type="component" value="Chromosome 1"/>
</dbReference>
<protein>
    <submittedName>
        <fullName evidence="2">Uncharacterized protein</fullName>
    </submittedName>
</protein>
<dbReference type="Pfam" id="PF12716">
    <property type="entry name" value="Apq12"/>
    <property type="match status" value="1"/>
</dbReference>
<dbReference type="EMBL" id="LKMD01000100">
    <property type="protein sequence ID" value="PIB01052.1"/>
    <property type="molecule type" value="Genomic_DNA"/>
</dbReference>
<reference evidence="3 5" key="2">
    <citation type="submission" date="2023-09" db="EMBL/GenBank/DDBJ databases">
        <title>Complete-Gapless Cercospora beticola genome.</title>
        <authorList>
            <person name="Wyatt N.A."/>
            <person name="Spanner R.E."/>
            <person name="Bolton M.D."/>
        </authorList>
    </citation>
    <scope>NUCLEOTIDE SEQUENCE [LARGE SCALE GENOMIC DNA]</scope>
    <source>
        <strain evidence="3">Cb09-40</strain>
    </source>
</reference>
<evidence type="ECO:0000313" key="3">
    <source>
        <dbReference type="EMBL" id="WPA95655.1"/>
    </source>
</evidence>
<keyword evidence="1" id="KW-0472">Membrane</keyword>
<evidence type="ECO:0000313" key="4">
    <source>
        <dbReference type="Proteomes" id="UP000230605"/>
    </source>
</evidence>
<keyword evidence="1" id="KW-0812">Transmembrane</keyword>